<proteinExistence type="predicted"/>
<accession>A0AAP9JAY5</accession>
<organism evidence="1 2">
    <name type="scientific">Leuconostoc lactis</name>
    <dbReference type="NCBI Taxonomy" id="1246"/>
    <lineage>
        <taxon>Bacteria</taxon>
        <taxon>Bacillati</taxon>
        <taxon>Bacillota</taxon>
        <taxon>Bacilli</taxon>
        <taxon>Lactobacillales</taxon>
        <taxon>Lactobacillaceae</taxon>
        <taxon>Leuconostoc</taxon>
    </lineage>
</organism>
<dbReference type="EMBL" id="CP042387">
    <property type="protein sequence ID" value="QEA44168.1"/>
    <property type="molecule type" value="Genomic_DNA"/>
</dbReference>
<evidence type="ECO:0000313" key="1">
    <source>
        <dbReference type="EMBL" id="QEA44168.1"/>
    </source>
</evidence>
<keyword evidence="2" id="KW-1185">Reference proteome</keyword>
<protein>
    <submittedName>
        <fullName evidence="1">Uncharacterized protein</fullName>
    </submittedName>
</protein>
<gene>
    <name evidence="1" type="ORF">FGL83_05605</name>
</gene>
<dbReference type="AlphaFoldDB" id="A0AAP9JAY5"/>
<evidence type="ECO:0000313" key="2">
    <source>
        <dbReference type="Proteomes" id="UP000321298"/>
    </source>
</evidence>
<dbReference type="RefSeq" id="WP_147001079.1">
    <property type="nucleotide sequence ID" value="NZ_CP042387.1"/>
</dbReference>
<sequence length="199" mass="22788">MVIDNSIIFPENIITKTEERPVADYLYSKMSVIEKELARFVLKKIDKLKYNVLSEILAKNKESKFVFCPFDDQGNPLLGIESDGSDRGADIVIVKRMNSQVDKHDVFEARLELRVGAGFSRISKRLYFGLSMATGHNRVYTHFHDKTLNKSTKEANSYADEYADKCGFAMEIIEGNTKLLNQEPIKTYVEEKIDYEEIG</sequence>
<dbReference type="Proteomes" id="UP000321298">
    <property type="component" value="Chromosome"/>
</dbReference>
<dbReference type="GeneID" id="66531664"/>
<name>A0AAP9JAY5_LEULA</name>
<reference evidence="1 2" key="1">
    <citation type="submission" date="2019-06" db="EMBL/GenBank/DDBJ databases">
        <title>Genome analyses of bacteria isolated from kimchi.</title>
        <authorList>
            <person name="Lee S."/>
            <person name="Ahn S."/>
            <person name="Roh S."/>
        </authorList>
    </citation>
    <scope>NUCLEOTIDE SEQUENCE [LARGE SCALE GENOMIC DNA]</scope>
    <source>
        <strain evidence="1 2">CBA3625</strain>
    </source>
</reference>